<dbReference type="Pfam" id="PF03466">
    <property type="entry name" value="LysR_substrate"/>
    <property type="match status" value="1"/>
</dbReference>
<dbReference type="InterPro" id="IPR005119">
    <property type="entry name" value="LysR_subst-bd"/>
</dbReference>
<dbReference type="Proteomes" id="UP001321526">
    <property type="component" value="Chromosome"/>
</dbReference>
<evidence type="ECO:0000259" key="5">
    <source>
        <dbReference type="PROSITE" id="PS50931"/>
    </source>
</evidence>
<dbReference type="InterPro" id="IPR036388">
    <property type="entry name" value="WH-like_DNA-bd_sf"/>
</dbReference>
<proteinExistence type="inferred from homology"/>
<dbReference type="PRINTS" id="PR00039">
    <property type="entry name" value="HTHLYSR"/>
</dbReference>
<keyword evidence="4" id="KW-0804">Transcription</keyword>
<feature type="domain" description="HTH lysR-type" evidence="5">
    <location>
        <begin position="2"/>
        <end position="59"/>
    </location>
</feature>
<reference evidence="6 7" key="1">
    <citation type="submission" date="2019-01" db="EMBL/GenBank/DDBJ databases">
        <title>Genome sequence of Salinicola endophyticus REST5.</title>
        <authorList>
            <person name="Nascimento F.X."/>
        </authorList>
    </citation>
    <scope>NUCLEOTIDE SEQUENCE [LARGE SCALE GENOMIC DNA]</scope>
    <source>
        <strain evidence="6 7">REST5</strain>
    </source>
</reference>
<dbReference type="Gene3D" id="3.40.190.290">
    <property type="match status" value="1"/>
</dbReference>
<evidence type="ECO:0000256" key="4">
    <source>
        <dbReference type="ARBA" id="ARBA00023163"/>
    </source>
</evidence>
<evidence type="ECO:0000313" key="6">
    <source>
        <dbReference type="EMBL" id="WFF41407.1"/>
    </source>
</evidence>
<keyword evidence="7" id="KW-1185">Reference proteome</keyword>
<dbReference type="SUPFAM" id="SSF46785">
    <property type="entry name" value="Winged helix' DNA-binding domain"/>
    <property type="match status" value="1"/>
</dbReference>
<dbReference type="RefSeq" id="WP_110689631.1">
    <property type="nucleotide sequence ID" value="NZ_CP035631.1"/>
</dbReference>
<accession>A0ABY8FFI4</accession>
<organism evidence="6 7">
    <name type="scientific">Salinicola endophyticus</name>
    <dbReference type="NCBI Taxonomy" id="1949083"/>
    <lineage>
        <taxon>Bacteria</taxon>
        <taxon>Pseudomonadati</taxon>
        <taxon>Pseudomonadota</taxon>
        <taxon>Gammaproteobacteria</taxon>
        <taxon>Oceanospirillales</taxon>
        <taxon>Halomonadaceae</taxon>
        <taxon>Salinicola</taxon>
    </lineage>
</organism>
<keyword evidence="2" id="KW-0805">Transcription regulation</keyword>
<comment type="similarity">
    <text evidence="1">Belongs to the LysR transcriptional regulatory family.</text>
</comment>
<evidence type="ECO:0000256" key="2">
    <source>
        <dbReference type="ARBA" id="ARBA00023015"/>
    </source>
</evidence>
<dbReference type="CDD" id="cd05466">
    <property type="entry name" value="PBP2_LTTR_substrate"/>
    <property type="match status" value="1"/>
</dbReference>
<name>A0ABY8FFI4_9GAMM</name>
<protein>
    <submittedName>
        <fullName evidence="6">LysR family transcriptional regulator</fullName>
    </submittedName>
</protein>
<dbReference type="PROSITE" id="PS50931">
    <property type="entry name" value="HTH_LYSR"/>
    <property type="match status" value="1"/>
</dbReference>
<dbReference type="Gene3D" id="1.10.10.10">
    <property type="entry name" value="Winged helix-like DNA-binding domain superfamily/Winged helix DNA-binding domain"/>
    <property type="match status" value="1"/>
</dbReference>
<sequence length="302" mass="34035">MLDIKYYVLIDAVERHGSLQAAAAAIGLTQPAATHRIREMERRLAVSLFEKRGRRLFLTPAGWRLLEAGREVIPILMAAESEASLLARGDQKALKWGVDAYDIVDRILSKSMEYDVHPIELHRFSPHTILSALFDQQIDLVLTTNPPVQKGIETLPLFEDELKAVVPATHPLARRKSVSAEEIASEPYLTFSAAREPGYEFDLFFHPSRQVPESIQIIESVRSILDVIATTQRGVTILSSWIIEAAQMQKTLKTIPLQDVKIPVTWHLAYLDKESIKERLPALKAVFKSLMRSPDIQSKRSP</sequence>
<dbReference type="EMBL" id="CP035631">
    <property type="protein sequence ID" value="WFF41407.1"/>
    <property type="molecule type" value="Genomic_DNA"/>
</dbReference>
<gene>
    <name evidence="6" type="ORF">EVC62_07745</name>
</gene>
<dbReference type="PANTHER" id="PTHR30346:SF0">
    <property type="entry name" value="HCA OPERON TRANSCRIPTIONAL ACTIVATOR HCAR"/>
    <property type="match status" value="1"/>
</dbReference>
<dbReference type="Pfam" id="PF00126">
    <property type="entry name" value="HTH_1"/>
    <property type="match status" value="1"/>
</dbReference>
<evidence type="ECO:0000313" key="7">
    <source>
        <dbReference type="Proteomes" id="UP001321526"/>
    </source>
</evidence>
<dbReference type="InterPro" id="IPR000847">
    <property type="entry name" value="LysR_HTH_N"/>
</dbReference>
<evidence type="ECO:0000256" key="3">
    <source>
        <dbReference type="ARBA" id="ARBA00023125"/>
    </source>
</evidence>
<dbReference type="InterPro" id="IPR036390">
    <property type="entry name" value="WH_DNA-bd_sf"/>
</dbReference>
<evidence type="ECO:0000256" key="1">
    <source>
        <dbReference type="ARBA" id="ARBA00009437"/>
    </source>
</evidence>
<dbReference type="SUPFAM" id="SSF53850">
    <property type="entry name" value="Periplasmic binding protein-like II"/>
    <property type="match status" value="1"/>
</dbReference>
<keyword evidence="3" id="KW-0238">DNA-binding</keyword>
<dbReference type="PANTHER" id="PTHR30346">
    <property type="entry name" value="TRANSCRIPTIONAL DUAL REGULATOR HCAR-RELATED"/>
    <property type="match status" value="1"/>
</dbReference>